<dbReference type="GeneID" id="33333697"/>
<dbReference type="STRING" id="277988.SAMN05216170_1026"/>
<name>A0A0Q2UQM4_9EURY</name>
<evidence type="ECO:0000313" key="6">
    <source>
        <dbReference type="Proteomes" id="UP000182125"/>
    </source>
</evidence>
<keyword evidence="1" id="KW-0472">Membrane</keyword>
<protein>
    <submittedName>
        <fullName evidence="3">Uncharacterized protein</fullName>
    </submittedName>
</protein>
<reference evidence="3 5" key="1">
    <citation type="submission" date="2015-08" db="EMBL/GenBank/DDBJ databases">
        <title>Thermococcus thioreducens DSM 14981 genome sequencing.</title>
        <authorList>
            <person name="Hong S.-J."/>
            <person name="Kim M.-C."/>
            <person name="Shin J.-H."/>
        </authorList>
    </citation>
    <scope>NUCLEOTIDE SEQUENCE [LARGE SCALE GENOMIC DNA]</scope>
    <source>
        <strain evidence="3 5">DSM 14981</strain>
    </source>
</reference>
<evidence type="ECO:0000313" key="5">
    <source>
        <dbReference type="Proteomes" id="UP000051862"/>
    </source>
</evidence>
<feature type="transmembrane region" description="Helical" evidence="1">
    <location>
        <begin position="12"/>
        <end position="31"/>
    </location>
</feature>
<dbReference type="Proteomes" id="UP000250136">
    <property type="component" value="Chromosome"/>
</dbReference>
<dbReference type="KEGG" id="ttd:A3L14_04705"/>
<keyword evidence="1" id="KW-1133">Transmembrane helix</keyword>
<dbReference type="EMBL" id="CP015105">
    <property type="protein sequence ID" value="ASJ12229.1"/>
    <property type="molecule type" value="Genomic_DNA"/>
</dbReference>
<evidence type="ECO:0000313" key="7">
    <source>
        <dbReference type="Proteomes" id="UP000250136"/>
    </source>
</evidence>
<dbReference type="AlphaFoldDB" id="A0A0Q2UQM4"/>
<keyword evidence="1" id="KW-0812">Transmembrane</keyword>
<dbReference type="EMBL" id="LIXN01000003">
    <property type="protein sequence ID" value="KQH82968.1"/>
    <property type="molecule type" value="Genomic_DNA"/>
</dbReference>
<feature type="transmembrane region" description="Helical" evidence="1">
    <location>
        <begin position="127"/>
        <end position="146"/>
    </location>
</feature>
<keyword evidence="7" id="KW-1185">Reference proteome</keyword>
<gene>
    <name evidence="2" type="ORF">A3L14_04705</name>
    <name evidence="3" type="ORF">AMR53_01700</name>
    <name evidence="4" type="ORF">SAMN05216170_1026</name>
</gene>
<proteinExistence type="predicted"/>
<reference evidence="6" key="4">
    <citation type="submission" date="2016-10" db="EMBL/GenBank/DDBJ databases">
        <authorList>
            <person name="Varghese N."/>
            <person name="Submissions S."/>
        </authorList>
    </citation>
    <scope>NUCLEOTIDE SEQUENCE [LARGE SCALE GENOMIC DNA]</scope>
    <source>
        <strain evidence="6">OGL-20</strain>
    </source>
</reference>
<feature type="transmembrane region" description="Helical" evidence="1">
    <location>
        <begin position="73"/>
        <end position="95"/>
    </location>
</feature>
<reference evidence="2 7" key="2">
    <citation type="submission" date="2016-04" db="EMBL/GenBank/DDBJ databases">
        <title>Complete genome sequence of Thermococcus thioreducens type strain OGL-20P.</title>
        <authorList>
            <person name="Oger P.M."/>
        </authorList>
    </citation>
    <scope>NUCLEOTIDE SEQUENCE [LARGE SCALE GENOMIC DNA]</scope>
    <source>
        <strain evidence="2 7">OGL-20P</strain>
    </source>
</reference>
<accession>A0A0Q2UQM4</accession>
<reference evidence="4" key="3">
    <citation type="submission" date="2016-10" db="EMBL/GenBank/DDBJ databases">
        <authorList>
            <person name="de Groot N.N."/>
        </authorList>
    </citation>
    <scope>NUCLEOTIDE SEQUENCE [LARGE SCALE GENOMIC DNA]</scope>
    <source>
        <strain evidence="4">OGL-20</strain>
    </source>
</reference>
<dbReference type="PATRIC" id="fig|277988.4.peg.358"/>
<feature type="transmembrane region" description="Helical" evidence="1">
    <location>
        <begin position="101"/>
        <end position="120"/>
    </location>
</feature>
<feature type="transmembrane region" description="Helical" evidence="1">
    <location>
        <begin position="43"/>
        <end position="61"/>
    </location>
</feature>
<dbReference type="Proteomes" id="UP000051862">
    <property type="component" value="Unassembled WGS sequence"/>
</dbReference>
<evidence type="ECO:0000313" key="4">
    <source>
        <dbReference type="EMBL" id="SEV94519.1"/>
    </source>
</evidence>
<dbReference type="OrthoDB" id="89081at2157"/>
<evidence type="ECO:0000256" key="1">
    <source>
        <dbReference type="SAM" id="Phobius"/>
    </source>
</evidence>
<sequence>MKAEGSSPMKWGISLIMTLAYAFGAALFYYLPARGEPNLDVEFWGLLVHFLVLSFLFWVVLIPERESGDALDVLMLTLLTVPAGAVVALFFIFAVTSFGIYETWGAEYFVMALVPFLLAYRTVKGRISALPFILAIAYGVLAYVWGRGL</sequence>
<dbReference type="Proteomes" id="UP000182125">
    <property type="component" value="Unassembled WGS sequence"/>
</dbReference>
<dbReference type="EMBL" id="FOIW01000001">
    <property type="protein sequence ID" value="SEV94519.1"/>
    <property type="molecule type" value="Genomic_DNA"/>
</dbReference>
<evidence type="ECO:0000313" key="2">
    <source>
        <dbReference type="EMBL" id="ASJ12229.1"/>
    </source>
</evidence>
<dbReference type="RefSeq" id="WP_055428621.1">
    <property type="nucleotide sequence ID" value="NZ_CP015105.1"/>
</dbReference>
<evidence type="ECO:0000313" key="3">
    <source>
        <dbReference type="EMBL" id="KQH82968.1"/>
    </source>
</evidence>
<organism evidence="3 5">
    <name type="scientific">Thermococcus thioreducens</name>
    <dbReference type="NCBI Taxonomy" id="277988"/>
    <lineage>
        <taxon>Archaea</taxon>
        <taxon>Methanobacteriati</taxon>
        <taxon>Methanobacteriota</taxon>
        <taxon>Thermococci</taxon>
        <taxon>Thermococcales</taxon>
        <taxon>Thermococcaceae</taxon>
        <taxon>Thermococcus</taxon>
    </lineage>
</organism>